<dbReference type="InterPro" id="IPR036061">
    <property type="entry name" value="CheW-like_dom_sf"/>
</dbReference>
<keyword evidence="6" id="KW-0808">Transferase</keyword>
<dbReference type="InterPro" id="IPR037052">
    <property type="entry name" value="CheA-like_P2_sf"/>
</dbReference>
<evidence type="ECO:0000256" key="11">
    <source>
        <dbReference type="PROSITE-ProRule" id="PRU00110"/>
    </source>
</evidence>
<keyword evidence="7" id="KW-0547">Nucleotide-binding</keyword>
<keyword evidence="4" id="KW-0145">Chemotaxis</keyword>
<dbReference type="SUPFAM" id="SSF55874">
    <property type="entry name" value="ATPase domain of HSP90 chaperone/DNA topoisomerase II/histidine kinase"/>
    <property type="match status" value="1"/>
</dbReference>
<dbReference type="Gene3D" id="1.10.287.560">
    <property type="entry name" value="Histidine kinase CheA-like, homodimeric domain"/>
    <property type="match status" value="1"/>
</dbReference>
<feature type="domain" description="CheW-like" evidence="13">
    <location>
        <begin position="478"/>
        <end position="611"/>
    </location>
</feature>
<evidence type="ECO:0000259" key="12">
    <source>
        <dbReference type="PROSITE" id="PS50109"/>
    </source>
</evidence>
<dbReference type="InterPro" id="IPR036890">
    <property type="entry name" value="HATPase_C_sf"/>
</dbReference>
<dbReference type="InterPro" id="IPR051315">
    <property type="entry name" value="Bact_Chemotaxis_CheA"/>
</dbReference>
<dbReference type="SMART" id="SM00387">
    <property type="entry name" value="HATPase_c"/>
    <property type="match status" value="1"/>
</dbReference>
<keyword evidence="5 11" id="KW-0597">Phosphoprotein</keyword>
<dbReference type="SUPFAM" id="SSF47226">
    <property type="entry name" value="Histidine-containing phosphotransfer domain, HPT domain"/>
    <property type="match status" value="1"/>
</dbReference>
<evidence type="ECO:0000256" key="2">
    <source>
        <dbReference type="ARBA" id="ARBA00012438"/>
    </source>
</evidence>
<dbReference type="CDD" id="cd00088">
    <property type="entry name" value="HPT"/>
    <property type="match status" value="1"/>
</dbReference>
<dbReference type="InterPro" id="IPR003594">
    <property type="entry name" value="HATPase_dom"/>
</dbReference>
<dbReference type="STRING" id="392333.SAMN05660860_01294"/>
<feature type="modified residue" description="Phosphohistidine" evidence="11">
    <location>
        <position position="46"/>
    </location>
</feature>
<dbReference type="Gene3D" id="3.30.70.1110">
    <property type="entry name" value="Histidine kinase CheA-like, P2 response regulator-binding domain"/>
    <property type="match status" value="1"/>
</dbReference>
<dbReference type="Gene3D" id="1.20.120.160">
    <property type="entry name" value="HPT domain"/>
    <property type="match status" value="1"/>
</dbReference>
<dbReference type="Pfam" id="PF01584">
    <property type="entry name" value="CheW"/>
    <property type="match status" value="1"/>
</dbReference>
<dbReference type="SUPFAM" id="SSF50341">
    <property type="entry name" value="CheW-like"/>
    <property type="match status" value="1"/>
</dbReference>
<feature type="domain" description="HPt" evidence="14">
    <location>
        <begin position="1"/>
        <end position="102"/>
    </location>
</feature>
<evidence type="ECO:0000313" key="15">
    <source>
        <dbReference type="EMBL" id="SDL79348.1"/>
    </source>
</evidence>
<dbReference type="Pfam" id="PF01627">
    <property type="entry name" value="Hpt"/>
    <property type="match status" value="1"/>
</dbReference>
<evidence type="ECO:0000256" key="4">
    <source>
        <dbReference type="ARBA" id="ARBA00022500"/>
    </source>
</evidence>
<evidence type="ECO:0000259" key="13">
    <source>
        <dbReference type="PROSITE" id="PS50851"/>
    </source>
</evidence>
<dbReference type="InterPro" id="IPR004105">
    <property type="entry name" value="CheA-like_dim"/>
</dbReference>
<dbReference type="Pfam" id="PF02518">
    <property type="entry name" value="HATPase_c"/>
    <property type="match status" value="1"/>
</dbReference>
<evidence type="ECO:0000256" key="3">
    <source>
        <dbReference type="ARBA" id="ARBA00021495"/>
    </source>
</evidence>
<evidence type="ECO:0000256" key="10">
    <source>
        <dbReference type="ARBA" id="ARBA00023012"/>
    </source>
</evidence>
<dbReference type="InterPro" id="IPR010808">
    <property type="entry name" value="CheA_P2-bd"/>
</dbReference>
<evidence type="ECO:0000256" key="8">
    <source>
        <dbReference type="ARBA" id="ARBA00022777"/>
    </source>
</evidence>
<dbReference type="FunFam" id="3.30.565.10:FF:000016">
    <property type="entry name" value="Chemotaxis protein CheA, putative"/>
    <property type="match status" value="1"/>
</dbReference>
<dbReference type="PROSITE" id="PS50851">
    <property type="entry name" value="CHEW"/>
    <property type="match status" value="1"/>
</dbReference>
<reference evidence="15 16" key="1">
    <citation type="submission" date="2016-10" db="EMBL/GenBank/DDBJ databases">
        <authorList>
            <person name="de Groot N.N."/>
        </authorList>
    </citation>
    <scope>NUCLEOTIDE SEQUENCE [LARGE SCALE GENOMIC DNA]</scope>
    <source>
        <strain evidence="15 16">DSM 17813</strain>
    </source>
</reference>
<dbReference type="Pfam" id="PF02895">
    <property type="entry name" value="H-kinase_dim"/>
    <property type="match status" value="1"/>
</dbReference>
<evidence type="ECO:0000256" key="6">
    <source>
        <dbReference type="ARBA" id="ARBA00022679"/>
    </source>
</evidence>
<dbReference type="Proteomes" id="UP000182146">
    <property type="component" value="Unassembled WGS sequence"/>
</dbReference>
<dbReference type="PANTHER" id="PTHR43395:SF1">
    <property type="entry name" value="CHEMOTAXIS PROTEIN CHEA"/>
    <property type="match status" value="1"/>
</dbReference>
<evidence type="ECO:0000259" key="14">
    <source>
        <dbReference type="PROSITE" id="PS50894"/>
    </source>
</evidence>
<proteinExistence type="predicted"/>
<dbReference type="GO" id="GO:0006935">
    <property type="term" value="P:chemotaxis"/>
    <property type="evidence" value="ECO:0007669"/>
    <property type="project" value="InterPro"/>
</dbReference>
<dbReference type="PANTHER" id="PTHR43395">
    <property type="entry name" value="SENSOR HISTIDINE KINASE CHEA"/>
    <property type="match status" value="1"/>
</dbReference>
<dbReference type="SMART" id="SM00073">
    <property type="entry name" value="HPT"/>
    <property type="match status" value="1"/>
</dbReference>
<evidence type="ECO:0000256" key="5">
    <source>
        <dbReference type="ARBA" id="ARBA00022553"/>
    </source>
</evidence>
<evidence type="ECO:0000256" key="9">
    <source>
        <dbReference type="ARBA" id="ARBA00022840"/>
    </source>
</evidence>
<sequence length="621" mass="67492">MDMSRYRTLFFSEAREHLSAMGRLLVALEKNGEDPESIDALFREAHSVKGMAAAMGFERTAELSHVLEDMLDSLRQVGRLPADGVDRLLAGVDLLEGLVADLEAQRPERDISAFLKGNSRSDEPPPVAILPTPSTAEEVPLRDWLIHLELAPGTAAPAARLLLIYNRIAGLGRIASSTPDAEALRGGRGGSALKLQLRSRHEGPELEELLGRLGDFALLRVQRPRPQARPPAQRQEEQGRTVRVRTELLDQFINLAGEMITGRHRLQAAHRGRDWQDLGNGIDGMARLVTDLHHHVLKVRMMPLGSITGHLPRLVRDLARKNGKDVAFSISGDDLELDRAILEELTDPLMHMLRNAVDHGIEKSGRVEVRAAREKDMALIEVIDDGRGMDPEALRNKAVSAGLLSASQARALRDADALQLVCRPGFSTAAAVTSISGRGVGMDVVKNKVETLGGSLEISSRLGAGTRMALRLPLSVAIIQVLLVECDGCSLGIPLTRVVRLLNLTRAQIQSSGRRLVTRLDDEMLPLLSLRKILHRPAGTPGKTLPVVVAEVHGRRIGLVVDGLAGQRQVFVKALAFPLNRMTGVTGASILGDGRLLFIIDPQLLLQEQPSPNESPVGVSL</sequence>
<dbReference type="PROSITE" id="PS50109">
    <property type="entry name" value="HIS_KIN"/>
    <property type="match status" value="1"/>
</dbReference>
<dbReference type="InterPro" id="IPR002545">
    <property type="entry name" value="CheW-lke_dom"/>
</dbReference>
<dbReference type="RefSeq" id="WP_052445932.1">
    <property type="nucleotide sequence ID" value="NZ_FNGU01000002.1"/>
</dbReference>
<dbReference type="AlphaFoldDB" id="A0A1G9MYP0"/>
<name>A0A1G9MYP0_9BACT</name>
<dbReference type="EC" id="2.7.13.3" evidence="2"/>
<dbReference type="InterPro" id="IPR036641">
    <property type="entry name" value="HPT_dom_sf"/>
</dbReference>
<dbReference type="InterPro" id="IPR004358">
    <property type="entry name" value="Sig_transdc_His_kin-like_C"/>
</dbReference>
<dbReference type="GO" id="GO:0005737">
    <property type="term" value="C:cytoplasm"/>
    <property type="evidence" value="ECO:0007669"/>
    <property type="project" value="InterPro"/>
</dbReference>
<evidence type="ECO:0000256" key="7">
    <source>
        <dbReference type="ARBA" id="ARBA00022741"/>
    </source>
</evidence>
<dbReference type="GO" id="GO:0000155">
    <property type="term" value="F:phosphorelay sensor kinase activity"/>
    <property type="evidence" value="ECO:0007669"/>
    <property type="project" value="InterPro"/>
</dbReference>
<dbReference type="InterPro" id="IPR008207">
    <property type="entry name" value="Sig_transdc_His_kin_Hpt_dom"/>
</dbReference>
<dbReference type="SMART" id="SM01231">
    <property type="entry name" value="H-kinase_dim"/>
    <property type="match status" value="1"/>
</dbReference>
<dbReference type="SUPFAM" id="SSF47384">
    <property type="entry name" value="Homodimeric domain of signal transducing histidine kinase"/>
    <property type="match status" value="1"/>
</dbReference>
<dbReference type="PROSITE" id="PS50894">
    <property type="entry name" value="HPT"/>
    <property type="match status" value="1"/>
</dbReference>
<evidence type="ECO:0000256" key="1">
    <source>
        <dbReference type="ARBA" id="ARBA00000085"/>
    </source>
</evidence>
<dbReference type="OrthoDB" id="9803176at2"/>
<keyword evidence="9" id="KW-0067">ATP-binding</keyword>
<dbReference type="Gene3D" id="2.30.30.40">
    <property type="entry name" value="SH3 Domains"/>
    <property type="match status" value="1"/>
</dbReference>
<accession>A0A1G9MYP0</accession>
<gene>
    <name evidence="15" type="ORF">SAMN05660860_01294</name>
</gene>
<organism evidence="15 16">
    <name type="scientific">Geoalkalibacter ferrihydriticus</name>
    <dbReference type="NCBI Taxonomy" id="392333"/>
    <lineage>
        <taxon>Bacteria</taxon>
        <taxon>Pseudomonadati</taxon>
        <taxon>Thermodesulfobacteriota</taxon>
        <taxon>Desulfuromonadia</taxon>
        <taxon>Desulfuromonadales</taxon>
        <taxon>Geoalkalibacteraceae</taxon>
        <taxon>Geoalkalibacter</taxon>
    </lineage>
</organism>
<dbReference type="Gene3D" id="3.30.565.10">
    <property type="entry name" value="Histidine kinase-like ATPase, C-terminal domain"/>
    <property type="match status" value="1"/>
</dbReference>
<comment type="catalytic activity">
    <reaction evidence="1">
        <text>ATP + protein L-histidine = ADP + protein N-phospho-L-histidine.</text>
        <dbReference type="EC" id="2.7.13.3"/>
    </reaction>
</comment>
<dbReference type="SMART" id="SM00260">
    <property type="entry name" value="CheW"/>
    <property type="match status" value="1"/>
</dbReference>
<dbReference type="InterPro" id="IPR036097">
    <property type="entry name" value="HisK_dim/P_sf"/>
</dbReference>
<dbReference type="InterPro" id="IPR037006">
    <property type="entry name" value="CheA-like_homodim_sf"/>
</dbReference>
<evidence type="ECO:0000313" key="16">
    <source>
        <dbReference type="Proteomes" id="UP000182146"/>
    </source>
</evidence>
<dbReference type="Pfam" id="PF07194">
    <property type="entry name" value="P2"/>
    <property type="match status" value="1"/>
</dbReference>
<keyword evidence="8 15" id="KW-0418">Kinase</keyword>
<protein>
    <recommendedName>
        <fullName evidence="3">Chemotaxis protein CheA</fullName>
        <ecNumber evidence="2">2.7.13.3</ecNumber>
    </recommendedName>
</protein>
<dbReference type="InterPro" id="IPR005467">
    <property type="entry name" value="His_kinase_dom"/>
</dbReference>
<dbReference type="EMBL" id="FNGU01000002">
    <property type="protein sequence ID" value="SDL79348.1"/>
    <property type="molecule type" value="Genomic_DNA"/>
</dbReference>
<feature type="domain" description="Histidine kinase" evidence="12">
    <location>
        <begin position="285"/>
        <end position="476"/>
    </location>
</feature>
<keyword evidence="10" id="KW-0902">Two-component regulatory system</keyword>
<dbReference type="PRINTS" id="PR00344">
    <property type="entry name" value="BCTRLSENSOR"/>
</dbReference>